<dbReference type="AlphaFoldDB" id="A0A2R6XSV8"/>
<evidence type="ECO:0000313" key="2">
    <source>
        <dbReference type="Proteomes" id="UP000244005"/>
    </source>
</evidence>
<dbReference type="Gramene" id="Mp7g10780.1">
    <property type="protein sequence ID" value="Mp7g10780.1.cds1"/>
    <property type="gene ID" value="Mp7g10780"/>
</dbReference>
<evidence type="ECO:0000313" key="1">
    <source>
        <dbReference type="EMBL" id="PTQ49198.1"/>
    </source>
</evidence>
<protein>
    <submittedName>
        <fullName evidence="1">Uncharacterized protein</fullName>
    </submittedName>
</protein>
<organism evidence="1 2">
    <name type="scientific">Marchantia polymorpha</name>
    <name type="common">Common liverwort</name>
    <name type="synonym">Marchantia aquatica</name>
    <dbReference type="NCBI Taxonomy" id="3197"/>
    <lineage>
        <taxon>Eukaryota</taxon>
        <taxon>Viridiplantae</taxon>
        <taxon>Streptophyta</taxon>
        <taxon>Embryophyta</taxon>
        <taxon>Marchantiophyta</taxon>
        <taxon>Marchantiopsida</taxon>
        <taxon>Marchantiidae</taxon>
        <taxon>Marchantiales</taxon>
        <taxon>Marchantiaceae</taxon>
        <taxon>Marchantia</taxon>
    </lineage>
</organism>
<dbReference type="Proteomes" id="UP000244005">
    <property type="component" value="Unassembled WGS sequence"/>
</dbReference>
<proteinExistence type="predicted"/>
<gene>
    <name evidence="1" type="ORF">MARPO_0003s0093</name>
</gene>
<accession>A0A2R6XSV8</accession>
<name>A0A2R6XSV8_MARPO</name>
<sequence>MTGNCNSRRGLKIASGDIKRVLNFHSTCFKSCHLNSHSMSYTCLLFVKYSERCRLTDGNSMEI</sequence>
<keyword evidence="2" id="KW-1185">Reference proteome</keyword>
<dbReference type="EMBL" id="KZ772675">
    <property type="protein sequence ID" value="PTQ49198.1"/>
    <property type="molecule type" value="Genomic_DNA"/>
</dbReference>
<reference evidence="2" key="1">
    <citation type="journal article" date="2017" name="Cell">
        <title>Insights into land plant evolution garnered from the Marchantia polymorpha genome.</title>
        <authorList>
            <person name="Bowman J.L."/>
            <person name="Kohchi T."/>
            <person name="Yamato K.T."/>
            <person name="Jenkins J."/>
            <person name="Shu S."/>
            <person name="Ishizaki K."/>
            <person name="Yamaoka S."/>
            <person name="Nishihama R."/>
            <person name="Nakamura Y."/>
            <person name="Berger F."/>
            <person name="Adam C."/>
            <person name="Aki S.S."/>
            <person name="Althoff F."/>
            <person name="Araki T."/>
            <person name="Arteaga-Vazquez M.A."/>
            <person name="Balasubrmanian S."/>
            <person name="Barry K."/>
            <person name="Bauer D."/>
            <person name="Boehm C.R."/>
            <person name="Briginshaw L."/>
            <person name="Caballero-Perez J."/>
            <person name="Catarino B."/>
            <person name="Chen F."/>
            <person name="Chiyoda S."/>
            <person name="Chovatia M."/>
            <person name="Davies K.M."/>
            <person name="Delmans M."/>
            <person name="Demura T."/>
            <person name="Dierschke T."/>
            <person name="Dolan L."/>
            <person name="Dorantes-Acosta A.E."/>
            <person name="Eklund D.M."/>
            <person name="Florent S.N."/>
            <person name="Flores-Sandoval E."/>
            <person name="Fujiyama A."/>
            <person name="Fukuzawa H."/>
            <person name="Galik B."/>
            <person name="Grimanelli D."/>
            <person name="Grimwood J."/>
            <person name="Grossniklaus U."/>
            <person name="Hamada T."/>
            <person name="Haseloff J."/>
            <person name="Hetherington A.J."/>
            <person name="Higo A."/>
            <person name="Hirakawa Y."/>
            <person name="Hundley H.N."/>
            <person name="Ikeda Y."/>
            <person name="Inoue K."/>
            <person name="Inoue S.I."/>
            <person name="Ishida S."/>
            <person name="Jia Q."/>
            <person name="Kakita M."/>
            <person name="Kanazawa T."/>
            <person name="Kawai Y."/>
            <person name="Kawashima T."/>
            <person name="Kennedy M."/>
            <person name="Kinose K."/>
            <person name="Kinoshita T."/>
            <person name="Kohara Y."/>
            <person name="Koide E."/>
            <person name="Komatsu K."/>
            <person name="Kopischke S."/>
            <person name="Kubo M."/>
            <person name="Kyozuka J."/>
            <person name="Lagercrantz U."/>
            <person name="Lin S.S."/>
            <person name="Lindquist E."/>
            <person name="Lipzen A.M."/>
            <person name="Lu C.W."/>
            <person name="De Luna E."/>
            <person name="Martienssen R.A."/>
            <person name="Minamino N."/>
            <person name="Mizutani M."/>
            <person name="Mizutani M."/>
            <person name="Mochizuki N."/>
            <person name="Monte I."/>
            <person name="Mosher R."/>
            <person name="Nagasaki H."/>
            <person name="Nakagami H."/>
            <person name="Naramoto S."/>
            <person name="Nishitani K."/>
            <person name="Ohtani M."/>
            <person name="Okamoto T."/>
            <person name="Okumura M."/>
            <person name="Phillips J."/>
            <person name="Pollak B."/>
            <person name="Reinders A."/>
            <person name="Rovekamp M."/>
            <person name="Sano R."/>
            <person name="Sawa S."/>
            <person name="Schmid M.W."/>
            <person name="Shirakawa M."/>
            <person name="Solano R."/>
            <person name="Spunde A."/>
            <person name="Suetsugu N."/>
            <person name="Sugano S."/>
            <person name="Sugiyama A."/>
            <person name="Sun R."/>
            <person name="Suzuki Y."/>
            <person name="Takenaka M."/>
            <person name="Takezawa D."/>
            <person name="Tomogane H."/>
            <person name="Tsuzuki M."/>
            <person name="Ueda T."/>
            <person name="Umeda M."/>
            <person name="Ward J.M."/>
            <person name="Watanabe Y."/>
            <person name="Yazaki K."/>
            <person name="Yokoyama R."/>
            <person name="Yoshitake Y."/>
            <person name="Yotsui I."/>
            <person name="Zachgo S."/>
            <person name="Schmutz J."/>
        </authorList>
    </citation>
    <scope>NUCLEOTIDE SEQUENCE [LARGE SCALE GENOMIC DNA]</scope>
    <source>
        <strain evidence="2">Tak-1</strain>
    </source>
</reference>